<dbReference type="KEGG" id="mets:DK389_12130"/>
<dbReference type="SUPFAM" id="SSF51735">
    <property type="entry name" value="NAD(P)-binding Rossmann-fold domains"/>
    <property type="match status" value="1"/>
</dbReference>
<dbReference type="AlphaFoldDB" id="A0A2U8W4Y2"/>
<protein>
    <submittedName>
        <fullName evidence="1">Epimerase</fullName>
    </submittedName>
</protein>
<dbReference type="InterPro" id="IPR036291">
    <property type="entry name" value="NAD(P)-bd_dom_sf"/>
</dbReference>
<dbReference type="PANTHER" id="PTHR14097">
    <property type="entry name" value="OXIDOREDUCTASE HTATIP2"/>
    <property type="match status" value="1"/>
</dbReference>
<evidence type="ECO:0000313" key="2">
    <source>
        <dbReference type="Proteomes" id="UP000245926"/>
    </source>
</evidence>
<dbReference type="OrthoDB" id="9798632at2"/>
<dbReference type="Proteomes" id="UP000245926">
    <property type="component" value="Chromosome"/>
</dbReference>
<keyword evidence="2" id="KW-1185">Reference proteome</keyword>
<dbReference type="Gene3D" id="3.40.50.720">
    <property type="entry name" value="NAD(P)-binding Rossmann-like Domain"/>
    <property type="match status" value="1"/>
</dbReference>
<name>A0A2U8W4Y2_9HYPH</name>
<organism evidence="1 2">
    <name type="scientific">Methylobacterium durans</name>
    <dbReference type="NCBI Taxonomy" id="2202825"/>
    <lineage>
        <taxon>Bacteria</taxon>
        <taxon>Pseudomonadati</taxon>
        <taxon>Pseudomonadota</taxon>
        <taxon>Alphaproteobacteria</taxon>
        <taxon>Hyphomicrobiales</taxon>
        <taxon>Methylobacteriaceae</taxon>
        <taxon>Methylobacterium</taxon>
    </lineage>
</organism>
<reference evidence="2" key="1">
    <citation type="submission" date="2018-05" db="EMBL/GenBank/DDBJ databases">
        <title>Complete Genome Sequence of Methylobacterium sp. 17SD2-17.</title>
        <authorList>
            <person name="Srinivasan S."/>
        </authorList>
    </citation>
    <scope>NUCLEOTIDE SEQUENCE [LARGE SCALE GENOMIC DNA]</scope>
    <source>
        <strain evidence="2">17SD2-17</strain>
    </source>
</reference>
<dbReference type="RefSeq" id="WP_109889880.1">
    <property type="nucleotide sequence ID" value="NZ_CP029550.1"/>
</dbReference>
<gene>
    <name evidence="1" type="ORF">DK389_12130</name>
</gene>
<evidence type="ECO:0000313" key="1">
    <source>
        <dbReference type="EMBL" id="AWN41137.1"/>
    </source>
</evidence>
<dbReference type="PANTHER" id="PTHR14097:SF8">
    <property type="entry name" value="NAD(P)-BINDING DOMAIN-CONTAINING PROTEIN"/>
    <property type="match status" value="1"/>
</dbReference>
<sequence>MRLILFGATGMIGQGVLRESLRDARVDSVLSISRRPSGRIHPKFREIVRADPGDLSGLEAELKGRDACLFCLGISSVGLREAQYAAVTEQLTLRVATALAGLDPGMTFVYVSAAGSDASERGRVMWARVRGRTENALFRLPFKRVYAVRPAGIRPRHGIRSRTPYVDAFYRLLAPALPVIQRALPSVLTDTDELARAMLRLAREGGMVRVIEARDIPGLGRTEP</sequence>
<accession>A0A2U8W4Y2</accession>
<dbReference type="EMBL" id="CP029550">
    <property type="protein sequence ID" value="AWN41137.1"/>
    <property type="molecule type" value="Genomic_DNA"/>
</dbReference>
<proteinExistence type="predicted"/>